<dbReference type="SUPFAM" id="SSF52266">
    <property type="entry name" value="SGNH hydrolase"/>
    <property type="match status" value="1"/>
</dbReference>
<dbReference type="EMBL" id="CP002637">
    <property type="protein sequence ID" value="AEC00988.1"/>
    <property type="molecule type" value="Genomic_DNA"/>
</dbReference>
<evidence type="ECO:0000256" key="2">
    <source>
        <dbReference type="SAM" id="SignalP"/>
    </source>
</evidence>
<dbReference type="PANTHER" id="PTHR30383:SF5">
    <property type="entry name" value="SGNH HYDROLASE-TYPE ESTERASE DOMAIN-CONTAINING PROTEIN"/>
    <property type="match status" value="1"/>
</dbReference>
<dbReference type="Gene3D" id="3.40.50.1110">
    <property type="entry name" value="SGNH hydrolase"/>
    <property type="match status" value="1"/>
</dbReference>
<dbReference type="EMBL" id="ACKP02000055">
    <property type="protein sequence ID" value="EEX75989.1"/>
    <property type="molecule type" value="Genomic_DNA"/>
</dbReference>
<dbReference type="STRING" id="546271.Selsp_2039"/>
<dbReference type="PANTHER" id="PTHR30383">
    <property type="entry name" value="THIOESTERASE 1/PROTEASE 1/LYSOPHOSPHOLIPASE L1"/>
    <property type="match status" value="1"/>
</dbReference>
<name>C9LYN9_SELS3</name>
<dbReference type="Proteomes" id="UP000011124">
    <property type="component" value="Chromosome"/>
</dbReference>
<evidence type="ECO:0000259" key="3">
    <source>
        <dbReference type="Pfam" id="PF13472"/>
    </source>
</evidence>
<feature type="region of interest" description="Disordered" evidence="1">
    <location>
        <begin position="64"/>
        <end position="103"/>
    </location>
</feature>
<feature type="signal peptide" evidence="2">
    <location>
        <begin position="1"/>
        <end position="31"/>
    </location>
</feature>
<sequence>MNLQKNYHCYWKKSAAALALCLAAAALSPQGAERAEAAATLGEVHMTAYAATKDRTIVLERDAAQKEAGAPMEEDANARNEQMDERAAAGTRPPMSVNPEGKETVRRLPKKLRFLWQPVADAVRYEFVIEEGAGEKAKAVYRDTHVFNNGVEIALAGRGWLDANHYWRVRALDYDGNARSAFTPPAAVELAEKDPAAPHPTSEFQKMDYVPLYPTYSWIPVQGAAEYEVSVWKRGRTEPALLHMLYATDLTCYDTYGFATPGNYYWKVRALDAARQPISGWSENVPFEVKSPVTVAALGDSITHGGGAIVYGPDRAIYDWETYAAFPIKNLGYSGDTVEAMEARFERDVLPFRPKILVIMGGVNNYRVGGRATDIIIVLARIRDKCTAHGITPVFSTVTSLNPAKIAKLQYAQNPPANWSDEQAALNRWILSQPYCVDITTVLSDERGQLEDIYTTDGLHPDSAAKRFIGETISNYLRARFPQVVEPILREPRV</sequence>
<dbReference type="InterPro" id="IPR036514">
    <property type="entry name" value="SGNH_hydro_sf"/>
</dbReference>
<accession>C9LYN9</accession>
<keyword evidence="7" id="KW-1185">Reference proteome</keyword>
<dbReference type="Pfam" id="PF13472">
    <property type="entry name" value="Lipase_GDSL_2"/>
    <property type="match status" value="1"/>
</dbReference>
<dbReference type="RefSeq" id="WP_006193968.1">
    <property type="nucleotide sequence ID" value="NC_015437.1"/>
</dbReference>
<dbReference type="InterPro" id="IPR013783">
    <property type="entry name" value="Ig-like_fold"/>
</dbReference>
<keyword evidence="2" id="KW-0732">Signal</keyword>
<dbReference type="Gene3D" id="2.60.40.10">
    <property type="entry name" value="Immunoglobulins"/>
    <property type="match status" value="2"/>
</dbReference>
<dbReference type="InterPro" id="IPR051532">
    <property type="entry name" value="Ester_Hydrolysis_Enzymes"/>
</dbReference>
<feature type="compositionally biased region" description="Basic and acidic residues" evidence="1">
    <location>
        <begin position="76"/>
        <end position="87"/>
    </location>
</feature>
<dbReference type="eggNOG" id="COG2755">
    <property type="taxonomic scope" value="Bacteria"/>
</dbReference>
<dbReference type="GO" id="GO:0004622">
    <property type="term" value="F:phosphatidylcholine lysophospholipase activity"/>
    <property type="evidence" value="ECO:0007669"/>
    <property type="project" value="TreeGrafter"/>
</dbReference>
<evidence type="ECO:0000313" key="6">
    <source>
        <dbReference type="Proteomes" id="UP000003505"/>
    </source>
</evidence>
<protein>
    <submittedName>
        <fullName evidence="5">GDSL-like protein</fullName>
    </submittedName>
    <submittedName>
        <fullName evidence="4">Lipolytic protein G-D-S-L family</fullName>
    </submittedName>
</protein>
<reference evidence="5 6" key="1">
    <citation type="submission" date="2009-09" db="EMBL/GenBank/DDBJ databases">
        <authorList>
            <person name="Weinstock G."/>
            <person name="Sodergren E."/>
            <person name="Clifton S."/>
            <person name="Fulton L."/>
            <person name="Fulton B."/>
            <person name="Courtney L."/>
            <person name="Fronick C."/>
            <person name="Harrison M."/>
            <person name="Strong C."/>
            <person name="Farmer C."/>
            <person name="Delahaunty K."/>
            <person name="Markovic C."/>
            <person name="Hall O."/>
            <person name="Minx P."/>
            <person name="Tomlinson C."/>
            <person name="Mitreva M."/>
            <person name="Nelson J."/>
            <person name="Hou S."/>
            <person name="Wollam A."/>
            <person name="Pepin K.H."/>
            <person name="Johnson M."/>
            <person name="Bhonagiri V."/>
            <person name="Nash W.E."/>
            <person name="Warren W."/>
            <person name="Chinwalla A."/>
            <person name="Mardis E.R."/>
            <person name="Wilson R.K."/>
        </authorList>
    </citation>
    <scope>NUCLEOTIDE SEQUENCE [LARGE SCALE GENOMIC DNA]</scope>
    <source>
        <strain evidence="5">ATCC 35185</strain>
        <strain evidence="6">ATCC 35185 / DSM 20758 / VPI D19B-28</strain>
    </source>
</reference>
<organism evidence="5 6">
    <name type="scientific">Selenomonas sputigena (strain ATCC 35185 / DSM 20758 / CCUG 44933 / VPI D19B-28)</name>
    <dbReference type="NCBI Taxonomy" id="546271"/>
    <lineage>
        <taxon>Bacteria</taxon>
        <taxon>Bacillati</taxon>
        <taxon>Bacillota</taxon>
        <taxon>Negativicutes</taxon>
        <taxon>Selenomonadales</taxon>
        <taxon>Selenomonadaceae</taxon>
        <taxon>Selenomonas</taxon>
    </lineage>
</organism>
<dbReference type="AlphaFoldDB" id="C9LYN9"/>
<evidence type="ECO:0000313" key="5">
    <source>
        <dbReference type="EMBL" id="EEX75989.1"/>
    </source>
</evidence>
<evidence type="ECO:0000313" key="4">
    <source>
        <dbReference type="EMBL" id="AEC00988.1"/>
    </source>
</evidence>
<evidence type="ECO:0000313" key="7">
    <source>
        <dbReference type="Proteomes" id="UP000011124"/>
    </source>
</evidence>
<reference evidence="4 7" key="2">
    <citation type="submission" date="2011-04" db="EMBL/GenBank/DDBJ databases">
        <title>The complete genome of Selenomonas sputigena DSM 20758.</title>
        <authorList>
            <consortium name="US DOE Joint Genome Institute (JGI-PGF)"/>
            <person name="Lucas S."/>
            <person name="Copeland A."/>
            <person name="Lapidus A."/>
            <person name="Bruce D."/>
            <person name="Goodwin L."/>
            <person name="Pitluck S."/>
            <person name="Peters L."/>
            <person name="Kyrpides N."/>
            <person name="Mavromatis K."/>
            <person name="Ivanova N."/>
            <person name="Ovchinnikova G."/>
            <person name="Teshima H."/>
            <person name="Detter J.C."/>
            <person name="Tapia R."/>
            <person name="Han C."/>
            <person name="Land M."/>
            <person name="Hauser L."/>
            <person name="Markowitz V."/>
            <person name="Cheng J.-F."/>
            <person name="Hugenholtz P."/>
            <person name="Woyke T."/>
            <person name="Wu D."/>
            <person name="Gronow S."/>
            <person name="Wellnitz S."/>
            <person name="Schneider S."/>
            <person name="Klenk H.-P."/>
            <person name="Eisen J.A."/>
        </authorList>
    </citation>
    <scope>NUCLEOTIDE SEQUENCE [LARGE SCALE GENOMIC DNA]</scope>
    <source>
        <strain evidence="4">ATCC 35185</strain>
        <strain evidence="7">ATCC 35185 / DSM 20758 / VPI D19B-28</strain>
    </source>
</reference>
<gene>
    <name evidence="4" type="ordered locus">Selsp_2039</name>
    <name evidence="5" type="ORF">SELSPUOL_02600</name>
</gene>
<feature type="chain" id="PRO_5038283524" evidence="2">
    <location>
        <begin position="32"/>
        <end position="494"/>
    </location>
</feature>
<feature type="domain" description="SGNH hydrolase-type esterase" evidence="3">
    <location>
        <begin position="297"/>
        <end position="465"/>
    </location>
</feature>
<dbReference type="OrthoDB" id="1625474at2"/>
<dbReference type="KEGG" id="ssg:Selsp_2039"/>
<dbReference type="Proteomes" id="UP000003505">
    <property type="component" value="Unassembled WGS sequence"/>
</dbReference>
<proteinExistence type="predicted"/>
<evidence type="ECO:0000256" key="1">
    <source>
        <dbReference type="SAM" id="MobiDB-lite"/>
    </source>
</evidence>
<dbReference type="HOGENOM" id="CLU_037745_1_0_9"/>
<dbReference type="InterPro" id="IPR013830">
    <property type="entry name" value="SGNH_hydro"/>
</dbReference>